<dbReference type="Pfam" id="PF01425">
    <property type="entry name" value="Amidase"/>
    <property type="match status" value="1"/>
</dbReference>
<proteinExistence type="inferred from homology"/>
<feature type="domain" description="Amidase" evidence="3">
    <location>
        <begin position="12"/>
        <end position="253"/>
    </location>
</feature>
<dbReference type="PANTHER" id="PTHR46072:SF1">
    <property type="entry name" value="AMIDASE"/>
    <property type="match status" value="1"/>
</dbReference>
<sequence length="273" mass="31227">MKEYLNSEPWKVDPGLLPIPWRDGLAELQEPTRKLKVAFVIDDGVVLPQPPITRAISYIRDLFDRFGHQTSTWSHASTHRSAYYDLWLPSVLADGGKRCADLCAQGGGQPLIEGMLVGQPSDEMNVAQRQAHAEKIYDYQLQYLKQWEDSDIDAIIMPVMPWISYKPKQWVQSNQYVGYSSVWNLVDYAALAAPSGCVVEREKDDPTKVKHWAEHEKRNPSDEYNWNQFDLDLVEGMPVPVQIIGGRFGEETCVMVAKVLEEMRRKDMEKRGS</sequence>
<accession>A0A0G2GLJ4</accession>
<evidence type="ECO:0000256" key="2">
    <source>
        <dbReference type="ARBA" id="ARBA00022801"/>
    </source>
</evidence>
<evidence type="ECO:0000256" key="1">
    <source>
        <dbReference type="ARBA" id="ARBA00009199"/>
    </source>
</evidence>
<name>A0A0G2GLJ4_PHACM</name>
<reference evidence="4 5" key="2">
    <citation type="submission" date="2015-05" db="EMBL/GenBank/DDBJ databases">
        <authorList>
            <person name="Morales-Cruz A."/>
            <person name="Amrine K.C."/>
            <person name="Cantu D."/>
        </authorList>
    </citation>
    <scope>NUCLEOTIDE SEQUENCE [LARGE SCALE GENOMIC DNA]</scope>
    <source>
        <strain evidence="4">UCRPC4</strain>
    </source>
</reference>
<dbReference type="OrthoDB" id="6428749at2759"/>
<dbReference type="Gene3D" id="3.90.1300.10">
    <property type="entry name" value="Amidase signature (AS) domain"/>
    <property type="match status" value="1"/>
</dbReference>
<comment type="caution">
    <text evidence="4">The sequence shown here is derived from an EMBL/GenBank/DDBJ whole genome shotgun (WGS) entry which is preliminary data.</text>
</comment>
<keyword evidence="2" id="KW-0378">Hydrolase</keyword>
<gene>
    <name evidence="4" type="ORF">UCRPC4_g05408</name>
</gene>
<evidence type="ECO:0000313" key="5">
    <source>
        <dbReference type="Proteomes" id="UP000053317"/>
    </source>
</evidence>
<keyword evidence="5" id="KW-1185">Reference proteome</keyword>
<dbReference type="InterPro" id="IPR036928">
    <property type="entry name" value="AS_sf"/>
</dbReference>
<evidence type="ECO:0000313" key="4">
    <source>
        <dbReference type="EMBL" id="KKY17775.1"/>
    </source>
</evidence>
<dbReference type="AlphaFoldDB" id="A0A0G2GLJ4"/>
<reference evidence="4 5" key="1">
    <citation type="submission" date="2015-05" db="EMBL/GenBank/DDBJ databases">
        <title>Distinctive expansion of gene families associated with plant cell wall degradation and secondary metabolism in the genomes of grapevine trunk pathogens.</title>
        <authorList>
            <person name="Lawrence D.P."/>
            <person name="Travadon R."/>
            <person name="Rolshausen P.E."/>
            <person name="Baumgartner K."/>
        </authorList>
    </citation>
    <scope>NUCLEOTIDE SEQUENCE [LARGE SCALE GENOMIC DNA]</scope>
    <source>
        <strain evidence="4">UCRPC4</strain>
    </source>
</reference>
<protein>
    <submittedName>
        <fullName evidence="4">Putative general amidase</fullName>
    </submittedName>
</protein>
<dbReference type="SUPFAM" id="SSF75304">
    <property type="entry name" value="Amidase signature (AS) enzymes"/>
    <property type="match status" value="1"/>
</dbReference>
<evidence type="ECO:0000259" key="3">
    <source>
        <dbReference type="Pfam" id="PF01425"/>
    </source>
</evidence>
<dbReference type="EMBL" id="LCWF01000137">
    <property type="protein sequence ID" value="KKY17775.1"/>
    <property type="molecule type" value="Genomic_DNA"/>
</dbReference>
<dbReference type="GO" id="GO:0016787">
    <property type="term" value="F:hydrolase activity"/>
    <property type="evidence" value="ECO:0007669"/>
    <property type="project" value="UniProtKB-KW"/>
</dbReference>
<dbReference type="Proteomes" id="UP000053317">
    <property type="component" value="Unassembled WGS sequence"/>
</dbReference>
<organism evidence="4 5">
    <name type="scientific">Phaeomoniella chlamydospora</name>
    <name type="common">Phaeoacremonium chlamydosporum</name>
    <dbReference type="NCBI Taxonomy" id="158046"/>
    <lineage>
        <taxon>Eukaryota</taxon>
        <taxon>Fungi</taxon>
        <taxon>Dikarya</taxon>
        <taxon>Ascomycota</taxon>
        <taxon>Pezizomycotina</taxon>
        <taxon>Eurotiomycetes</taxon>
        <taxon>Chaetothyriomycetidae</taxon>
        <taxon>Phaeomoniellales</taxon>
        <taxon>Phaeomoniellaceae</taxon>
        <taxon>Phaeomoniella</taxon>
    </lineage>
</organism>
<dbReference type="PANTHER" id="PTHR46072">
    <property type="entry name" value="AMIDASE-RELATED-RELATED"/>
    <property type="match status" value="1"/>
</dbReference>
<dbReference type="InterPro" id="IPR023631">
    <property type="entry name" value="Amidase_dom"/>
</dbReference>
<comment type="similarity">
    <text evidence="1">Belongs to the amidase family.</text>
</comment>